<dbReference type="EMBL" id="BAAACZ010000010">
    <property type="protein sequence ID" value="GAA0459946.1"/>
    <property type="molecule type" value="Genomic_DNA"/>
</dbReference>
<keyword evidence="2" id="KW-1185">Reference proteome</keyword>
<gene>
    <name evidence="1" type="ORF">GCM10008935_14050</name>
</gene>
<name>A0ABN0ZV52_9BACI</name>
<dbReference type="Proteomes" id="UP001500740">
    <property type="component" value="Unassembled WGS sequence"/>
</dbReference>
<accession>A0ABN0ZV52</accession>
<reference evidence="1 2" key="1">
    <citation type="journal article" date="2019" name="Int. J. Syst. Evol. Microbiol.">
        <title>The Global Catalogue of Microorganisms (GCM) 10K type strain sequencing project: providing services to taxonomists for standard genome sequencing and annotation.</title>
        <authorList>
            <consortium name="The Broad Institute Genomics Platform"/>
            <consortium name="The Broad Institute Genome Sequencing Center for Infectious Disease"/>
            <person name="Wu L."/>
            <person name="Ma J."/>
        </authorList>
    </citation>
    <scope>NUCLEOTIDE SEQUENCE [LARGE SCALE GENOMIC DNA]</scope>
    <source>
        <strain evidence="1 2">JCM 14193</strain>
    </source>
</reference>
<proteinExistence type="predicted"/>
<sequence>MNENQNKKISMFTQTSQKTKKYRHDYSMSMDLRDELLANVFLKFARETSHLYYEELRKGLKEFADEHDLPDEKAETVMNIVFWLRVLYELKTDPYNNIVQDFIKNNENYFKKWPILKSWIQEWYNVTPNFYYISQRFGGNGNVAVDIKSETTLDIFYPFPNFSQPKQGALVAGILLPFCDSLYFPITEFYEFDQSTLQEVVPHIRHYFRELSHEPDQFETFLRMFSSLLKVEQITYNHLQK</sequence>
<comment type="caution">
    <text evidence="1">The sequence shown here is derived from an EMBL/GenBank/DDBJ whole genome shotgun (WGS) entry which is preliminary data.</text>
</comment>
<dbReference type="RefSeq" id="WP_343782707.1">
    <property type="nucleotide sequence ID" value="NZ_BAAACZ010000010.1"/>
</dbReference>
<organism evidence="1 2">
    <name type="scientific">Alkalibacillus silvisoli</name>
    <dbReference type="NCBI Taxonomy" id="392823"/>
    <lineage>
        <taxon>Bacteria</taxon>
        <taxon>Bacillati</taxon>
        <taxon>Bacillota</taxon>
        <taxon>Bacilli</taxon>
        <taxon>Bacillales</taxon>
        <taxon>Bacillaceae</taxon>
        <taxon>Alkalibacillus</taxon>
    </lineage>
</organism>
<protein>
    <submittedName>
        <fullName evidence="1">Uncharacterized protein</fullName>
    </submittedName>
</protein>
<evidence type="ECO:0000313" key="1">
    <source>
        <dbReference type="EMBL" id="GAA0459946.1"/>
    </source>
</evidence>
<evidence type="ECO:0000313" key="2">
    <source>
        <dbReference type="Proteomes" id="UP001500740"/>
    </source>
</evidence>